<evidence type="ECO:0000313" key="2">
    <source>
        <dbReference type="Proteomes" id="UP001501495"/>
    </source>
</evidence>
<name>A0ABP7XHW8_9ACTN</name>
<dbReference type="EMBL" id="BAAAZH010000012">
    <property type="protein sequence ID" value="GAA4117428.1"/>
    <property type="molecule type" value="Genomic_DNA"/>
</dbReference>
<dbReference type="RefSeq" id="WP_344733002.1">
    <property type="nucleotide sequence ID" value="NZ_BAAAZH010000012.1"/>
</dbReference>
<proteinExistence type="predicted"/>
<comment type="caution">
    <text evidence="1">The sequence shown here is derived from an EMBL/GenBank/DDBJ whole genome shotgun (WGS) entry which is preliminary data.</text>
</comment>
<sequence>MVTLTGLAKLVDHDLIEARLLERAPRALDGEVGEGRSHVDAVVVSIAAEVTAIVGSGLAEVDCPKRDLAVRAIECGAAMELEADLYPEQPRAVYLRERYADLLKQLREFVDEAVDGNGDGVPSPVGSFPPAQRYPDPVSCPRPYGSGYGYGVTSW</sequence>
<reference evidence="2" key="1">
    <citation type="journal article" date="2019" name="Int. J. Syst. Evol. Microbiol.">
        <title>The Global Catalogue of Microorganisms (GCM) 10K type strain sequencing project: providing services to taxonomists for standard genome sequencing and annotation.</title>
        <authorList>
            <consortium name="The Broad Institute Genomics Platform"/>
            <consortium name="The Broad Institute Genome Sequencing Center for Infectious Disease"/>
            <person name="Wu L."/>
            <person name="Ma J."/>
        </authorList>
    </citation>
    <scope>NUCLEOTIDE SEQUENCE [LARGE SCALE GENOMIC DNA]</scope>
    <source>
        <strain evidence="2">JCM 16703</strain>
    </source>
</reference>
<organism evidence="1 2">
    <name type="scientific">Nocardioides fonticola</name>
    <dbReference type="NCBI Taxonomy" id="450363"/>
    <lineage>
        <taxon>Bacteria</taxon>
        <taxon>Bacillati</taxon>
        <taxon>Actinomycetota</taxon>
        <taxon>Actinomycetes</taxon>
        <taxon>Propionibacteriales</taxon>
        <taxon>Nocardioidaceae</taxon>
        <taxon>Nocardioides</taxon>
    </lineage>
</organism>
<keyword evidence="2" id="KW-1185">Reference proteome</keyword>
<accession>A0ABP7XHW8</accession>
<dbReference type="Proteomes" id="UP001501495">
    <property type="component" value="Unassembled WGS sequence"/>
</dbReference>
<protein>
    <submittedName>
        <fullName evidence="1">Uncharacterized protein</fullName>
    </submittedName>
</protein>
<evidence type="ECO:0000313" key="1">
    <source>
        <dbReference type="EMBL" id="GAA4117428.1"/>
    </source>
</evidence>
<gene>
    <name evidence="1" type="ORF">GCM10022215_18050</name>
</gene>